<dbReference type="SUPFAM" id="SSF52540">
    <property type="entry name" value="P-loop containing nucleoside triphosphate hydrolases"/>
    <property type="match status" value="1"/>
</dbReference>
<evidence type="ECO:0000313" key="7">
    <source>
        <dbReference type="Proteomes" id="UP001474421"/>
    </source>
</evidence>
<evidence type="ECO:0000256" key="3">
    <source>
        <dbReference type="ARBA" id="ARBA00023134"/>
    </source>
</evidence>
<protein>
    <submittedName>
        <fullName evidence="6">GTPase IMAP family member 7-like</fullName>
    </submittedName>
</protein>
<dbReference type="GO" id="GO:0005525">
    <property type="term" value="F:GTP binding"/>
    <property type="evidence" value="ECO:0007669"/>
    <property type="project" value="UniProtKB-KW"/>
</dbReference>
<dbReference type="InterPro" id="IPR045058">
    <property type="entry name" value="GIMA/IAN/Toc"/>
</dbReference>
<keyword evidence="2" id="KW-0547">Nucleotide-binding</keyword>
<organism evidence="6 7">
    <name type="scientific">Crotalus adamanteus</name>
    <name type="common">Eastern diamondback rattlesnake</name>
    <dbReference type="NCBI Taxonomy" id="8729"/>
    <lineage>
        <taxon>Eukaryota</taxon>
        <taxon>Metazoa</taxon>
        <taxon>Chordata</taxon>
        <taxon>Craniata</taxon>
        <taxon>Vertebrata</taxon>
        <taxon>Euteleostomi</taxon>
        <taxon>Lepidosauria</taxon>
        <taxon>Squamata</taxon>
        <taxon>Bifurcata</taxon>
        <taxon>Unidentata</taxon>
        <taxon>Episquamata</taxon>
        <taxon>Toxicofera</taxon>
        <taxon>Serpentes</taxon>
        <taxon>Colubroidea</taxon>
        <taxon>Viperidae</taxon>
        <taxon>Crotalinae</taxon>
        <taxon>Crotalus</taxon>
    </lineage>
</organism>
<feature type="compositionally biased region" description="Basic and acidic residues" evidence="4">
    <location>
        <begin position="192"/>
        <end position="201"/>
    </location>
</feature>
<dbReference type="EMBL" id="JAOTOJ010000008">
    <property type="protein sequence ID" value="KAK9395922.1"/>
    <property type="molecule type" value="Genomic_DNA"/>
</dbReference>
<feature type="region of interest" description="Disordered" evidence="4">
    <location>
        <begin position="159"/>
        <end position="437"/>
    </location>
</feature>
<feature type="compositionally biased region" description="Basic and acidic residues" evidence="4">
    <location>
        <begin position="351"/>
        <end position="384"/>
    </location>
</feature>
<feature type="compositionally biased region" description="Low complexity" evidence="4">
    <location>
        <begin position="216"/>
        <end position="225"/>
    </location>
</feature>
<feature type="domain" description="AIG1-type G" evidence="5">
    <location>
        <begin position="422"/>
        <end position="628"/>
    </location>
</feature>
<comment type="caution">
    <text evidence="6">The sequence shown here is derived from an EMBL/GenBank/DDBJ whole genome shotgun (WGS) entry which is preliminary data.</text>
</comment>
<keyword evidence="3" id="KW-0342">GTP-binding</keyword>
<evidence type="ECO:0000256" key="1">
    <source>
        <dbReference type="ARBA" id="ARBA00008535"/>
    </source>
</evidence>
<dbReference type="FunFam" id="3.40.50.300:FF:000366">
    <property type="entry name" value="GTPase, IMAP family member 2"/>
    <property type="match status" value="1"/>
</dbReference>
<dbReference type="Pfam" id="PF04548">
    <property type="entry name" value="AIG1"/>
    <property type="match status" value="1"/>
</dbReference>
<dbReference type="PANTHER" id="PTHR10903:SF170">
    <property type="entry name" value="GTPASE IMAP FAMILY MEMBER 7"/>
    <property type="match status" value="1"/>
</dbReference>
<sequence length="643" mass="69270">MTGSLGPPPPPSLPPSLPRCPAANQPLRSHGPVDLGEGTKRESEEGRRGRGDPAPFVPPAPRWDPDKVPGGCLRLIGPGWSLGSVAGSAGRSRRSAAFQPAVQLFSPWWGCPLGDPGSRLPWGSASLRPGWLLLPPSLPLGLPWVPGLIAPWSRIHRPFKGARRSGPGGNPGEQRIQPPKGIPDPSVQVRRPSAEAPRERPAGAGEVDLGEREGGSFRASSRSSFLGEPPPQRVGGRAETLVLGEGNGGDRLSEGEGGREGASQQRGTLLEERGNGSREGVQGGGPGKESRKRVWEKDPGRGSRKGVQKRGPGSRKGVKEEGLGKGSRKNVLECPKKGVKNGGPGRGSRKGVQEEGPERGSREGVWKRGPEKGSRKRVWERDPGRMSQRGPKKGVKDWDPGRASRKRVQGGGLGKGSRKGGPGRESRKRWGTSGRGSLSFGSSSFAVHAATPEIGAVRLVRKWLEASEGLIRGSSWKVVVVDTPGFFDPGVPESQTVAELGKCMTFCTLGPHAILCVMRPGRFSQEEKETLRLVKELFGHQGKNYMILLFTRKEDLEGETLEEFISKGNVALRELVAQCGHRCLAFNNEAEGEEREAQVAELMRMIDQLVYKNGDATCYTEDMLTADINHFKERRGLSSCRLL</sequence>
<keyword evidence="7" id="KW-1185">Reference proteome</keyword>
<dbReference type="InterPro" id="IPR027417">
    <property type="entry name" value="P-loop_NTPase"/>
</dbReference>
<accession>A0AAW1B349</accession>
<evidence type="ECO:0000313" key="6">
    <source>
        <dbReference type="EMBL" id="KAK9395922.1"/>
    </source>
</evidence>
<gene>
    <name evidence="6" type="ORF">NXF25_019283</name>
</gene>
<proteinExistence type="inferred from homology"/>
<dbReference type="InterPro" id="IPR006703">
    <property type="entry name" value="G_AIG1"/>
</dbReference>
<reference evidence="6 7" key="1">
    <citation type="journal article" date="2024" name="Proc. Natl. Acad. Sci. U.S.A.">
        <title>The genetic regulatory architecture and epigenomic basis for age-related changes in rattlesnake venom.</title>
        <authorList>
            <person name="Hogan M.P."/>
            <person name="Holding M.L."/>
            <person name="Nystrom G.S."/>
            <person name="Colston T.J."/>
            <person name="Bartlett D.A."/>
            <person name="Mason A.J."/>
            <person name="Ellsworth S.A."/>
            <person name="Rautsaw R.M."/>
            <person name="Lawrence K.C."/>
            <person name="Strickland J.L."/>
            <person name="He B."/>
            <person name="Fraser P."/>
            <person name="Margres M.J."/>
            <person name="Gilbert D.M."/>
            <person name="Gibbs H.L."/>
            <person name="Parkinson C.L."/>
            <person name="Rokyta D.R."/>
        </authorList>
    </citation>
    <scope>NUCLEOTIDE SEQUENCE [LARGE SCALE GENOMIC DNA]</scope>
    <source>
        <strain evidence="6">DRR0105</strain>
    </source>
</reference>
<dbReference type="Proteomes" id="UP001474421">
    <property type="component" value="Unassembled WGS sequence"/>
</dbReference>
<evidence type="ECO:0000259" key="5">
    <source>
        <dbReference type="PROSITE" id="PS51720"/>
    </source>
</evidence>
<feature type="compositionally biased region" description="Pro residues" evidence="4">
    <location>
        <begin position="1"/>
        <end position="18"/>
    </location>
</feature>
<evidence type="ECO:0000256" key="2">
    <source>
        <dbReference type="ARBA" id="ARBA00022741"/>
    </source>
</evidence>
<dbReference type="Gene3D" id="3.40.50.300">
    <property type="entry name" value="P-loop containing nucleotide triphosphate hydrolases"/>
    <property type="match status" value="1"/>
</dbReference>
<feature type="compositionally biased region" description="Basic and acidic residues" evidence="4">
    <location>
        <begin position="288"/>
        <end position="301"/>
    </location>
</feature>
<dbReference type="AlphaFoldDB" id="A0AAW1B349"/>
<name>A0AAW1B349_CROAD</name>
<dbReference type="PANTHER" id="PTHR10903">
    <property type="entry name" value="GTPASE, IMAP FAMILY MEMBER-RELATED"/>
    <property type="match status" value="1"/>
</dbReference>
<evidence type="ECO:0000256" key="4">
    <source>
        <dbReference type="SAM" id="MobiDB-lite"/>
    </source>
</evidence>
<comment type="similarity">
    <text evidence="1">Belongs to the TRAFAC class TrmE-Era-EngA-EngB-Septin-like GTPase superfamily. AIG1/Toc34/Toc159-like paraseptin GTPase family. IAN subfamily.</text>
</comment>
<feature type="compositionally biased region" description="Basic and acidic residues" evidence="4">
    <location>
        <begin position="37"/>
        <end position="51"/>
    </location>
</feature>
<feature type="region of interest" description="Disordered" evidence="4">
    <location>
        <begin position="1"/>
        <end position="68"/>
    </location>
</feature>
<dbReference type="PROSITE" id="PS51720">
    <property type="entry name" value="G_AIG1"/>
    <property type="match status" value="1"/>
</dbReference>